<protein>
    <submittedName>
        <fullName evidence="12">Glyco_hydro_28 domain-containing protein</fullName>
    </submittedName>
</protein>
<dbReference type="GO" id="GO:0071555">
    <property type="term" value="P:cell wall organization"/>
    <property type="evidence" value="ECO:0007669"/>
    <property type="project" value="UniProtKB-KW"/>
</dbReference>
<keyword evidence="3" id="KW-0134">Cell wall</keyword>
<keyword evidence="4" id="KW-0964">Secreted</keyword>
<reference evidence="13" key="1">
    <citation type="submission" date="2016-04" db="EMBL/GenBank/DDBJ databases">
        <title>Cephalotus genome sequencing.</title>
        <authorList>
            <person name="Fukushima K."/>
            <person name="Hasebe M."/>
            <person name="Fang X."/>
        </authorList>
    </citation>
    <scope>NUCLEOTIDE SEQUENCE [LARGE SCALE GENOMIC DNA]</scope>
    <source>
        <strain evidence="13">cv. St1</strain>
    </source>
</reference>
<dbReference type="Gene3D" id="2.160.20.10">
    <property type="entry name" value="Single-stranded right-handed beta-helix, Pectin lyase-like"/>
    <property type="match status" value="1"/>
</dbReference>
<feature type="signal peptide" evidence="10">
    <location>
        <begin position="1"/>
        <end position="25"/>
    </location>
</feature>
<evidence type="ECO:0000256" key="7">
    <source>
        <dbReference type="ARBA" id="ARBA00023316"/>
    </source>
</evidence>
<dbReference type="SMART" id="SM00710">
    <property type="entry name" value="PbH1"/>
    <property type="match status" value="6"/>
</dbReference>
<evidence type="ECO:0000256" key="5">
    <source>
        <dbReference type="ARBA" id="ARBA00022801"/>
    </source>
</evidence>
<dbReference type="Pfam" id="PF00295">
    <property type="entry name" value="Glyco_hydro_28"/>
    <property type="match status" value="1"/>
</dbReference>
<evidence type="ECO:0000256" key="6">
    <source>
        <dbReference type="ARBA" id="ARBA00023295"/>
    </source>
</evidence>
<evidence type="ECO:0000313" key="11">
    <source>
        <dbReference type="EMBL" id="GAV87253.1"/>
    </source>
</evidence>
<dbReference type="OrthoDB" id="187139at2759"/>
<evidence type="ECO:0000256" key="2">
    <source>
        <dbReference type="ARBA" id="ARBA00008834"/>
    </source>
</evidence>
<dbReference type="AlphaFoldDB" id="A0A1Q3D482"/>
<dbReference type="InterPro" id="IPR006626">
    <property type="entry name" value="PbH1"/>
</dbReference>
<evidence type="ECO:0000256" key="3">
    <source>
        <dbReference type="ARBA" id="ARBA00022512"/>
    </source>
</evidence>
<reference evidence="12" key="2">
    <citation type="journal article" date="2017" name="Nat. Ecol. Evol.">
        <title>Genome of the pitcher plant Cephalotus reveals genetic changes associated with carnivory.</title>
        <authorList>
            <person name="Fukushima K."/>
            <person name="Fang X."/>
            <person name="Alvarez-Ponce D."/>
            <person name="Cai H."/>
            <person name="Carretero-Paulet L."/>
            <person name="Chen C."/>
            <person name="Chang T."/>
            <person name="Farr K.M."/>
            <person name="Fujita T."/>
            <person name="Hiwatashi Y."/>
            <person name="Hoshi Y."/>
            <person name="Imai T."/>
            <person name="Kasahara M."/>
            <person name="Librado P."/>
            <person name="Mao L."/>
            <person name="Mori H."/>
            <person name="Nishiyama T."/>
            <person name="Nozawa M."/>
            <person name="Palfalvi G."/>
            <person name="Pollard S.T."/>
            <person name="Rozas J."/>
            <person name="Sanchez-Gracia A."/>
            <person name="Sankoff D."/>
            <person name="Shibata T.F."/>
            <person name="Shigenobu S."/>
            <person name="Sumikawa N."/>
            <person name="Uzawa T."/>
            <person name="Xie M."/>
            <person name="Zheng C."/>
            <person name="Pollock D.D."/>
            <person name="Albert V.A."/>
            <person name="Li S."/>
            <person name="Hasebe M."/>
        </authorList>
    </citation>
    <scope>NUCLEOTIDE SEQUENCE</scope>
    <source>
        <strain evidence="12">St1</strain>
    </source>
</reference>
<dbReference type="EMBL" id="BDDD01004242">
    <property type="protein sequence ID" value="GAV87254.1"/>
    <property type="molecule type" value="Genomic_DNA"/>
</dbReference>
<keyword evidence="5 9" id="KW-0378">Hydrolase</keyword>
<organism evidence="12 13">
    <name type="scientific">Cephalotus follicularis</name>
    <name type="common">Albany pitcher plant</name>
    <dbReference type="NCBI Taxonomy" id="3775"/>
    <lineage>
        <taxon>Eukaryota</taxon>
        <taxon>Viridiplantae</taxon>
        <taxon>Streptophyta</taxon>
        <taxon>Embryophyta</taxon>
        <taxon>Tracheophyta</taxon>
        <taxon>Spermatophyta</taxon>
        <taxon>Magnoliopsida</taxon>
        <taxon>eudicotyledons</taxon>
        <taxon>Gunneridae</taxon>
        <taxon>Pentapetalae</taxon>
        <taxon>rosids</taxon>
        <taxon>fabids</taxon>
        <taxon>Oxalidales</taxon>
        <taxon>Cephalotaceae</taxon>
        <taxon>Cephalotus</taxon>
    </lineage>
</organism>
<dbReference type="PANTHER" id="PTHR31375">
    <property type="match status" value="1"/>
</dbReference>
<dbReference type="FunFam" id="2.160.20.10:FF:000004">
    <property type="entry name" value="Pectin lyase-like superfamily protein"/>
    <property type="match status" value="1"/>
</dbReference>
<feature type="active site" evidence="8">
    <location>
        <position position="246"/>
    </location>
</feature>
<evidence type="ECO:0000256" key="4">
    <source>
        <dbReference type="ARBA" id="ARBA00022525"/>
    </source>
</evidence>
<comment type="caution">
    <text evidence="12">The sequence shown here is derived from an EMBL/GenBank/DDBJ whole genome shotgun (WGS) entry which is preliminary data.</text>
</comment>
<dbReference type="STRING" id="3775.A0A1Q3D482"/>
<comment type="similarity">
    <text evidence="2 9">Belongs to the glycosyl hydrolase 28 family.</text>
</comment>
<keyword evidence="10" id="KW-0732">Signal</keyword>
<evidence type="ECO:0000256" key="1">
    <source>
        <dbReference type="ARBA" id="ARBA00004191"/>
    </source>
</evidence>
<evidence type="ECO:0000256" key="10">
    <source>
        <dbReference type="SAM" id="SignalP"/>
    </source>
</evidence>
<evidence type="ECO:0000313" key="12">
    <source>
        <dbReference type="EMBL" id="GAV87254.1"/>
    </source>
</evidence>
<evidence type="ECO:0000256" key="8">
    <source>
        <dbReference type="PROSITE-ProRule" id="PRU10052"/>
    </source>
</evidence>
<dbReference type="PROSITE" id="PS00502">
    <property type="entry name" value="POLYGALACTURONASE"/>
    <property type="match status" value="1"/>
</dbReference>
<proteinExistence type="inferred from homology"/>
<comment type="subcellular location">
    <subcellularLocation>
        <location evidence="1">Secreted</location>
        <location evidence="1">Cell wall</location>
    </subcellularLocation>
</comment>
<dbReference type="EMBL" id="BDDD01004242">
    <property type="protein sequence ID" value="GAV87253.1"/>
    <property type="molecule type" value="Genomic_DNA"/>
</dbReference>
<feature type="chain" id="PRO_5011080220" evidence="10">
    <location>
        <begin position="26"/>
        <end position="399"/>
    </location>
</feature>
<evidence type="ECO:0000313" key="13">
    <source>
        <dbReference type="Proteomes" id="UP000187406"/>
    </source>
</evidence>
<dbReference type="SUPFAM" id="SSF51126">
    <property type="entry name" value="Pectin lyase-like"/>
    <property type="match status" value="1"/>
</dbReference>
<name>A0A1Q3D482_CEPFO</name>
<dbReference type="InterPro" id="IPR000743">
    <property type="entry name" value="Glyco_hydro_28"/>
</dbReference>
<dbReference type="GO" id="GO:0004650">
    <property type="term" value="F:polygalacturonase activity"/>
    <property type="evidence" value="ECO:0007669"/>
    <property type="project" value="InterPro"/>
</dbReference>
<sequence length="399" mass="42681">MASLPTFFSLIFALVVCILVDQAIGKDQTNIFNVVKYGAVADGKTDDSKAILDAWSQACEFNGSSVVLIPHGKYMVGPMVLTGPCKGSMEFMVQGDLQAPTDEASRYLDHWITFRYTNQLILHGGGTFDGQGASAWAYNNCLRDPHCKKFPVSLRWDFVTNSSISNINMVNSKNFHINLFACQHVEVRNVTITAPGNSPNTDGIHIAVSKEIQISDSSISTGDDCISMGPGLENINITNITCGPGHGISIGSLGDTANEGDVIGVNVLNCNLTDTLNGVRIKTWAPSFSSNVSGITFGNLYFTNVDNPIIIDQQYCPSRSCYQQASSSVQISDVKFSNIWGTSSTEVAVDLQCSESKPCQNVELSDINLSLQGGGVAKSTCSNVQGGAAYGVQNPPSCL</sequence>
<dbReference type="Proteomes" id="UP000187406">
    <property type="component" value="Unassembled WGS sequence"/>
</dbReference>
<accession>A0A1Q3D482</accession>
<dbReference type="InterPro" id="IPR012334">
    <property type="entry name" value="Pectin_lyas_fold"/>
</dbReference>
<evidence type="ECO:0000256" key="9">
    <source>
        <dbReference type="RuleBase" id="RU361169"/>
    </source>
</evidence>
<gene>
    <name evidence="11" type="ORF">CFOL_v3_30679</name>
    <name evidence="12" type="ORF">CFOL_v3_30680</name>
</gene>
<dbReference type="GO" id="GO:0005975">
    <property type="term" value="P:carbohydrate metabolic process"/>
    <property type="evidence" value="ECO:0007669"/>
    <property type="project" value="InterPro"/>
</dbReference>
<keyword evidence="13" id="KW-1185">Reference proteome</keyword>
<keyword evidence="6 9" id="KW-0326">Glycosidase</keyword>
<dbReference type="FunCoup" id="A0A1Q3D482">
    <property type="interactions" value="19"/>
</dbReference>
<dbReference type="InterPro" id="IPR011050">
    <property type="entry name" value="Pectin_lyase_fold/virulence"/>
</dbReference>
<keyword evidence="7" id="KW-0961">Cell wall biogenesis/degradation</keyword>